<protein>
    <submittedName>
        <fullName evidence="1">Uncharacterized protein</fullName>
    </submittedName>
</protein>
<dbReference type="EMBL" id="QZEY01000035">
    <property type="protein sequence ID" value="RJL19747.1"/>
    <property type="molecule type" value="Genomic_DNA"/>
</dbReference>
<dbReference type="RefSeq" id="WP_119931892.1">
    <property type="nucleotide sequence ID" value="NZ_QZEY01000035.1"/>
</dbReference>
<name>A0A3A3ZY75_9ACTN</name>
<evidence type="ECO:0000313" key="2">
    <source>
        <dbReference type="Proteomes" id="UP000265768"/>
    </source>
</evidence>
<keyword evidence="2" id="KW-1185">Reference proteome</keyword>
<comment type="caution">
    <text evidence="1">The sequence shown here is derived from an EMBL/GenBank/DDBJ whole genome shotgun (WGS) entry which is preliminary data.</text>
</comment>
<accession>A0A3A3ZY75</accession>
<sequence>MTDDAHEPGNAPFGQIIQLLQAAERVMIGAAWALHRAHAPRLPGYRAHRRRCRICNPAGFPPALAADRGAYLRRVRRRRRC</sequence>
<reference evidence="1 2" key="1">
    <citation type="submission" date="2018-09" db="EMBL/GenBank/DDBJ databases">
        <title>YIM 75507 draft genome.</title>
        <authorList>
            <person name="Tang S."/>
            <person name="Feng Y."/>
        </authorList>
    </citation>
    <scope>NUCLEOTIDE SEQUENCE [LARGE SCALE GENOMIC DNA]</scope>
    <source>
        <strain evidence="1 2">YIM 75507</strain>
    </source>
</reference>
<organism evidence="1 2">
    <name type="scientific">Bailinhaonella thermotolerans</name>
    <dbReference type="NCBI Taxonomy" id="1070861"/>
    <lineage>
        <taxon>Bacteria</taxon>
        <taxon>Bacillati</taxon>
        <taxon>Actinomycetota</taxon>
        <taxon>Actinomycetes</taxon>
        <taxon>Streptosporangiales</taxon>
        <taxon>Streptosporangiaceae</taxon>
        <taxon>Bailinhaonella</taxon>
    </lineage>
</organism>
<dbReference type="Proteomes" id="UP000265768">
    <property type="component" value="Unassembled WGS sequence"/>
</dbReference>
<gene>
    <name evidence="1" type="ORF">D5H75_40180</name>
</gene>
<evidence type="ECO:0000313" key="1">
    <source>
        <dbReference type="EMBL" id="RJL19747.1"/>
    </source>
</evidence>
<dbReference type="AlphaFoldDB" id="A0A3A3ZY75"/>
<proteinExistence type="predicted"/>